<feature type="transmembrane region" description="Helical" evidence="1">
    <location>
        <begin position="115"/>
        <end position="138"/>
    </location>
</feature>
<gene>
    <name evidence="2" type="ORF">SBA_ch1_34160</name>
</gene>
<evidence type="ECO:0000313" key="2">
    <source>
        <dbReference type="EMBL" id="BBF71216.1"/>
    </source>
</evidence>
<name>A0ABM7G8T2_9SPHN</name>
<feature type="transmembrane region" description="Helical" evidence="1">
    <location>
        <begin position="51"/>
        <end position="71"/>
    </location>
</feature>
<reference evidence="2" key="1">
    <citation type="submission" date="2018-07" db="EMBL/GenBank/DDBJ databases">
        <title>Complete genome sequence of Sphingomonas bisphenolicum strain AO1, a bisphenol A degradative bacterium isolated from Japanese farm field.</title>
        <authorList>
            <person name="Murakami M."/>
            <person name="Koh M."/>
            <person name="Koba S."/>
            <person name="Matsumura Y."/>
        </authorList>
    </citation>
    <scope>NUCLEOTIDE SEQUENCE</scope>
    <source>
        <strain evidence="2">AO1</strain>
    </source>
</reference>
<feature type="transmembrane region" description="Helical" evidence="1">
    <location>
        <begin position="12"/>
        <end position="36"/>
    </location>
</feature>
<evidence type="ECO:0000256" key="1">
    <source>
        <dbReference type="SAM" id="Phobius"/>
    </source>
</evidence>
<keyword evidence="3" id="KW-1185">Reference proteome</keyword>
<sequence length="143" mass="14539">MSAVPALPIAGEAGIGFAINATLSLAFFLGIFGMVARPLTWGAPDALGLDFVPQSIAVALMSALVPSLIARKRLGLAISVRTILLRAFGFAIGGAVLGGLLAWATDAAALPPIGWGQALALKLLYGGSLGALITTLALKRMTR</sequence>
<keyword evidence="1" id="KW-0472">Membrane</keyword>
<feature type="transmembrane region" description="Helical" evidence="1">
    <location>
        <begin position="83"/>
        <end position="103"/>
    </location>
</feature>
<keyword evidence="1" id="KW-1133">Transmembrane helix</keyword>
<protein>
    <submittedName>
        <fullName evidence="2">Uncharacterized protein</fullName>
    </submittedName>
</protein>
<dbReference type="Proteomes" id="UP001059971">
    <property type="component" value="Chromosome 1"/>
</dbReference>
<keyword evidence="1" id="KW-0812">Transmembrane</keyword>
<organism evidence="2 3">
    <name type="scientific">Sphingomonas bisphenolicum</name>
    <dbReference type="NCBI Taxonomy" id="296544"/>
    <lineage>
        <taxon>Bacteria</taxon>
        <taxon>Pseudomonadati</taxon>
        <taxon>Pseudomonadota</taxon>
        <taxon>Alphaproteobacteria</taxon>
        <taxon>Sphingomonadales</taxon>
        <taxon>Sphingomonadaceae</taxon>
        <taxon>Sphingomonas</taxon>
    </lineage>
</organism>
<proteinExistence type="predicted"/>
<evidence type="ECO:0000313" key="3">
    <source>
        <dbReference type="Proteomes" id="UP001059971"/>
    </source>
</evidence>
<dbReference type="RefSeq" id="WP_261935301.1">
    <property type="nucleotide sequence ID" value="NZ_AP018817.1"/>
</dbReference>
<dbReference type="EMBL" id="AP018817">
    <property type="protein sequence ID" value="BBF71216.1"/>
    <property type="molecule type" value="Genomic_DNA"/>
</dbReference>
<accession>A0ABM7G8T2</accession>